<protein>
    <submittedName>
        <fullName evidence="1">Uncharacterized protein</fullName>
    </submittedName>
</protein>
<dbReference type="EMBL" id="LWDL01000031">
    <property type="protein sequence ID" value="OQW49519.1"/>
    <property type="molecule type" value="Genomic_DNA"/>
</dbReference>
<name>A0A1W9HPZ4_9HYPH</name>
<comment type="caution">
    <text evidence="1">The sequence shown here is derived from an EMBL/GenBank/DDBJ whole genome shotgun (WGS) entry which is preliminary data.</text>
</comment>
<dbReference type="Proteomes" id="UP000192872">
    <property type="component" value="Unassembled WGS sequence"/>
</dbReference>
<evidence type="ECO:0000313" key="2">
    <source>
        <dbReference type="Proteomes" id="UP000192872"/>
    </source>
</evidence>
<gene>
    <name evidence="1" type="ORF">A4S15_01930</name>
</gene>
<dbReference type="AlphaFoldDB" id="A0A1W9HPZ4"/>
<proteinExistence type="predicted"/>
<sequence length="85" mass="9152">MLVMCLPSVALADREKADMCAVSLQADAKRIYEEVVPSVAASTNIKRIARRQAKLLARAGKIDSANAVASTLQARTCLRLARPGR</sequence>
<reference evidence="1 2" key="1">
    <citation type="journal article" date="2017" name="Water Res.">
        <title>Comammox in drinking water systems.</title>
        <authorList>
            <person name="Wang Y."/>
            <person name="Ma L."/>
            <person name="Mao Y."/>
            <person name="Jiang X."/>
            <person name="Xia Y."/>
            <person name="Yu K."/>
            <person name="Li B."/>
            <person name="Zhang T."/>
        </authorList>
    </citation>
    <scope>NUCLEOTIDE SEQUENCE [LARGE SCALE GENOMIC DNA]</scope>
    <source>
        <strain evidence="1">SG_bin8</strain>
    </source>
</reference>
<evidence type="ECO:0000313" key="1">
    <source>
        <dbReference type="EMBL" id="OQW49519.1"/>
    </source>
</evidence>
<accession>A0A1W9HPZ4</accession>
<organism evidence="1 2">
    <name type="scientific">Candidatus Raskinella chloraquaticus</name>
    <dbReference type="NCBI Taxonomy" id="1951219"/>
    <lineage>
        <taxon>Bacteria</taxon>
        <taxon>Pseudomonadati</taxon>
        <taxon>Pseudomonadota</taxon>
        <taxon>Alphaproteobacteria</taxon>
        <taxon>Hyphomicrobiales</taxon>
        <taxon>Phreatobacteraceae</taxon>
        <taxon>Candidatus Raskinella</taxon>
    </lineage>
</organism>